<dbReference type="PANTHER" id="PTHR11851">
    <property type="entry name" value="METALLOPROTEASE"/>
    <property type="match status" value="1"/>
</dbReference>
<gene>
    <name evidence="4" type="ORF">GCM10009093_17300</name>
</gene>
<evidence type="ECO:0000313" key="5">
    <source>
        <dbReference type="Proteomes" id="UP001500791"/>
    </source>
</evidence>
<dbReference type="EMBL" id="BAAAEJ010000007">
    <property type="protein sequence ID" value="GAA0391206.1"/>
    <property type="molecule type" value="Genomic_DNA"/>
</dbReference>
<proteinExistence type="predicted"/>
<dbReference type="InterPro" id="IPR011765">
    <property type="entry name" value="Pept_M16_N"/>
</dbReference>
<dbReference type="SUPFAM" id="SSF63411">
    <property type="entry name" value="LuxS/MPP-like metallohydrolase"/>
    <property type="match status" value="2"/>
</dbReference>
<protein>
    <submittedName>
        <fullName evidence="4">Pitrilysin family protein</fullName>
    </submittedName>
</protein>
<sequence length="473" mass="50692">MIRRLSMSAAVLGVAVAMTLGAVPASAQVVPQPPIGAPKPVSVPQTEDYQLPNGIKVTLVPYAVVPKAVVAVRVPTGNASEGQDTWLSDLTVALMREGAGNRSGSEISQAFADMGGGLGTSVGSSRTVFSTNVLGERAPDAVALIADLMQRPTFPADALDRTKQGFVRNIAIKLSTPSGQAFNAYHRTVFAGHPYAAYVPTEAQMQAYTLDQAKAFHARSFGPNGAHIYVGGQFDTTAVKAAIEQQFGGWRINNDVANVPVAPAVARRVVLVDRPGAVQSTLMLVADAPKIGGQDYIRAEVMDSLLGGSFNSRITTNIREDKGYTYSPYSALNVLDVNTTHWSQNADVTAAHTGDSLKEIFHEIHRLQNEAPTVEETTGTQNMSTGGFVMGMSTTNGVVNNIITLDDRNLSRDYYDRYIPWVMSVTPADIQQAAQRIDLNKMTVIVVGDLATVRPQLEALPEFQGVTFEVFQP</sequence>
<dbReference type="RefSeq" id="WP_167176820.1">
    <property type="nucleotide sequence ID" value="NZ_BAAAEJ010000007.1"/>
</dbReference>
<dbReference type="InterPro" id="IPR011249">
    <property type="entry name" value="Metalloenz_LuxS/M16"/>
</dbReference>
<feature type="chain" id="PRO_5046218507" evidence="1">
    <location>
        <begin position="28"/>
        <end position="473"/>
    </location>
</feature>
<dbReference type="Gene3D" id="3.30.830.10">
    <property type="entry name" value="Metalloenzyme, LuxS/M16 peptidase-like"/>
    <property type="match status" value="2"/>
</dbReference>
<feature type="signal peptide" evidence="1">
    <location>
        <begin position="1"/>
        <end position="27"/>
    </location>
</feature>
<keyword evidence="1" id="KW-0732">Signal</keyword>
<feature type="domain" description="Peptidase M16 C-terminal" evidence="3">
    <location>
        <begin position="209"/>
        <end position="381"/>
    </location>
</feature>
<comment type="caution">
    <text evidence="4">The sequence shown here is derived from an EMBL/GenBank/DDBJ whole genome shotgun (WGS) entry which is preliminary data.</text>
</comment>
<evidence type="ECO:0000259" key="3">
    <source>
        <dbReference type="Pfam" id="PF05193"/>
    </source>
</evidence>
<organism evidence="4 5">
    <name type="scientific">Brevundimonas terrae</name>
    <dbReference type="NCBI Taxonomy" id="363631"/>
    <lineage>
        <taxon>Bacteria</taxon>
        <taxon>Pseudomonadati</taxon>
        <taxon>Pseudomonadota</taxon>
        <taxon>Alphaproteobacteria</taxon>
        <taxon>Caulobacterales</taxon>
        <taxon>Caulobacteraceae</taxon>
        <taxon>Brevundimonas</taxon>
    </lineage>
</organism>
<dbReference type="Proteomes" id="UP001500791">
    <property type="component" value="Unassembled WGS sequence"/>
</dbReference>
<reference evidence="4 5" key="1">
    <citation type="journal article" date="2019" name="Int. J. Syst. Evol. Microbiol.">
        <title>The Global Catalogue of Microorganisms (GCM) 10K type strain sequencing project: providing services to taxonomists for standard genome sequencing and annotation.</title>
        <authorList>
            <consortium name="The Broad Institute Genomics Platform"/>
            <consortium name="The Broad Institute Genome Sequencing Center for Infectious Disease"/>
            <person name="Wu L."/>
            <person name="Ma J."/>
        </authorList>
    </citation>
    <scope>NUCLEOTIDE SEQUENCE [LARGE SCALE GENOMIC DNA]</scope>
    <source>
        <strain evidence="4 5">JCM 13476</strain>
    </source>
</reference>
<dbReference type="Pfam" id="PF00675">
    <property type="entry name" value="Peptidase_M16"/>
    <property type="match status" value="1"/>
</dbReference>
<accession>A0ABN0YD25</accession>
<evidence type="ECO:0000256" key="1">
    <source>
        <dbReference type="SAM" id="SignalP"/>
    </source>
</evidence>
<evidence type="ECO:0000259" key="2">
    <source>
        <dbReference type="Pfam" id="PF00675"/>
    </source>
</evidence>
<dbReference type="Pfam" id="PF05193">
    <property type="entry name" value="Peptidase_M16_C"/>
    <property type="match status" value="1"/>
</dbReference>
<dbReference type="PANTHER" id="PTHR11851:SF224">
    <property type="entry name" value="PROCESSING PROTEASE"/>
    <property type="match status" value="1"/>
</dbReference>
<dbReference type="InterPro" id="IPR050361">
    <property type="entry name" value="MPP/UQCRC_Complex"/>
</dbReference>
<feature type="domain" description="Peptidase M16 N-terminal" evidence="2">
    <location>
        <begin position="66"/>
        <end position="196"/>
    </location>
</feature>
<dbReference type="InterPro" id="IPR007863">
    <property type="entry name" value="Peptidase_M16_C"/>
</dbReference>
<keyword evidence="5" id="KW-1185">Reference proteome</keyword>
<evidence type="ECO:0000313" key="4">
    <source>
        <dbReference type="EMBL" id="GAA0391206.1"/>
    </source>
</evidence>
<name>A0ABN0YD25_9CAUL</name>